<evidence type="ECO:0000313" key="2">
    <source>
        <dbReference type="EMBL" id="VYU61869.1"/>
    </source>
</evidence>
<accession>A0A6N3GEC2</accession>
<sequence>MMCPEVDTKQHKKARFFMKTSYFFGENNLKSFFRPGWKGMGDPGVEEVETRVYVKPERGCRAVYLPCLRRFYALFLIIIQWSSCFLTQTVPYDLRFPYICHNHI</sequence>
<organism evidence="2">
    <name type="scientific">Parabacteroides merdae</name>
    <dbReference type="NCBI Taxonomy" id="46503"/>
    <lineage>
        <taxon>Bacteria</taxon>
        <taxon>Pseudomonadati</taxon>
        <taxon>Bacteroidota</taxon>
        <taxon>Bacteroidia</taxon>
        <taxon>Bacteroidales</taxon>
        <taxon>Tannerellaceae</taxon>
        <taxon>Parabacteroides</taxon>
    </lineage>
</organism>
<keyword evidence="1" id="KW-0472">Membrane</keyword>
<keyword evidence="1" id="KW-1133">Transmembrane helix</keyword>
<keyword evidence="1" id="KW-0812">Transmembrane</keyword>
<dbReference type="EMBL" id="CACRUV010000036">
    <property type="protein sequence ID" value="VYU61869.1"/>
    <property type="molecule type" value="Genomic_DNA"/>
</dbReference>
<gene>
    <name evidence="2" type="ORF">PMLFYP103_02877</name>
</gene>
<reference evidence="2" key="1">
    <citation type="submission" date="2019-11" db="EMBL/GenBank/DDBJ databases">
        <authorList>
            <person name="Feng L."/>
        </authorList>
    </citation>
    <scope>NUCLEOTIDE SEQUENCE</scope>
    <source>
        <strain evidence="2">PmerdaeLFYP103</strain>
    </source>
</reference>
<proteinExistence type="predicted"/>
<evidence type="ECO:0000256" key="1">
    <source>
        <dbReference type="SAM" id="Phobius"/>
    </source>
</evidence>
<name>A0A6N3GEC2_9BACT</name>
<dbReference type="AlphaFoldDB" id="A0A6N3GEC2"/>
<feature type="transmembrane region" description="Helical" evidence="1">
    <location>
        <begin position="71"/>
        <end position="88"/>
    </location>
</feature>
<protein>
    <submittedName>
        <fullName evidence="2">Uncharacterized protein</fullName>
    </submittedName>
</protein>